<accession>A0A2U2PL96</accession>
<evidence type="ECO:0008006" key="3">
    <source>
        <dbReference type="Google" id="ProtNLM"/>
    </source>
</evidence>
<reference evidence="1 2" key="1">
    <citation type="submission" date="2018-04" db="EMBL/GenBank/DDBJ databases">
        <title>Pedobacter chongqingensis sp. nov., isolated from a rottenly hemp rope.</title>
        <authorList>
            <person name="Cai Y."/>
        </authorList>
    </citation>
    <scope>NUCLEOTIDE SEQUENCE [LARGE SCALE GENOMIC DNA]</scope>
    <source>
        <strain evidence="1 2">FJ4-8</strain>
    </source>
</reference>
<dbReference type="EMBL" id="QEAS01000002">
    <property type="protein sequence ID" value="PWG82054.1"/>
    <property type="molecule type" value="Genomic_DNA"/>
</dbReference>
<protein>
    <recommendedName>
        <fullName evidence="3">HTH luxR-type domain-containing protein</fullName>
    </recommendedName>
</protein>
<sequence>MEERMIELLFEGKTQAEIADILKIEGYKPNCLSSIEKLLKKVRAKHGANTMFHLGVILARTVAKGKKQSKQSL</sequence>
<dbReference type="Proteomes" id="UP000245647">
    <property type="component" value="Unassembled WGS sequence"/>
</dbReference>
<comment type="caution">
    <text evidence="1">The sequence shown here is derived from an EMBL/GenBank/DDBJ whole genome shotgun (WGS) entry which is preliminary data.</text>
</comment>
<name>A0A2U2PL96_9SPHI</name>
<organism evidence="1 2">
    <name type="scientific">Pararcticibacter amylolyticus</name>
    <dbReference type="NCBI Taxonomy" id="2173175"/>
    <lineage>
        <taxon>Bacteria</taxon>
        <taxon>Pseudomonadati</taxon>
        <taxon>Bacteroidota</taxon>
        <taxon>Sphingobacteriia</taxon>
        <taxon>Sphingobacteriales</taxon>
        <taxon>Sphingobacteriaceae</taxon>
        <taxon>Pararcticibacter</taxon>
    </lineage>
</organism>
<evidence type="ECO:0000313" key="2">
    <source>
        <dbReference type="Proteomes" id="UP000245647"/>
    </source>
</evidence>
<dbReference type="RefSeq" id="WP_109414331.1">
    <property type="nucleotide sequence ID" value="NZ_QEAS01000002.1"/>
</dbReference>
<proteinExistence type="predicted"/>
<dbReference type="OrthoDB" id="799288at2"/>
<evidence type="ECO:0000313" key="1">
    <source>
        <dbReference type="EMBL" id="PWG82054.1"/>
    </source>
</evidence>
<gene>
    <name evidence="1" type="ORF">DDR33_03270</name>
</gene>
<keyword evidence="2" id="KW-1185">Reference proteome</keyword>
<dbReference type="AlphaFoldDB" id="A0A2U2PL96"/>